<dbReference type="AlphaFoldDB" id="A0A1N7IHX1"/>
<dbReference type="RefSeq" id="WP_076397986.1">
    <property type="nucleotide sequence ID" value="NZ_FTOA01000001.1"/>
</dbReference>
<feature type="chain" id="PRO_5012207560" evidence="1">
    <location>
        <begin position="23"/>
        <end position="245"/>
    </location>
</feature>
<organism evidence="2 3">
    <name type="scientific">Insolitispirillum peregrinum</name>
    <dbReference type="NCBI Taxonomy" id="80876"/>
    <lineage>
        <taxon>Bacteria</taxon>
        <taxon>Pseudomonadati</taxon>
        <taxon>Pseudomonadota</taxon>
        <taxon>Alphaproteobacteria</taxon>
        <taxon>Rhodospirillales</taxon>
        <taxon>Novispirillaceae</taxon>
        <taxon>Insolitispirillum</taxon>
    </lineage>
</organism>
<keyword evidence="1" id="KW-0732">Signal</keyword>
<name>A0A1N7IHX1_9PROT</name>
<evidence type="ECO:0000313" key="2">
    <source>
        <dbReference type="EMBL" id="SIS36683.1"/>
    </source>
</evidence>
<sequence>MSLRFLFTVVLLTVLPLSPTHAQTDASPVAPIPLARIVDPLALYGDTISFSVWRDGRQVGSHVTRFTDTGAGVRVDSQLSLEIPFLMITAYRYDYRSSALWRDGVLDQLSASVDDDGALSAFEAHRDGESLVVVRDGATERFPLPLYPTDHWNPHVLGATAVLNTLTGRLNQVAIVDRGEETVETAHGPRPARRYEYTGDLQAEVWYDEGGRWVKLRFQGRDGSTIDYRCERCRVGDARAAEDKS</sequence>
<dbReference type="Proteomes" id="UP000185678">
    <property type="component" value="Unassembled WGS sequence"/>
</dbReference>
<feature type="signal peptide" evidence="1">
    <location>
        <begin position="1"/>
        <end position="22"/>
    </location>
</feature>
<dbReference type="OrthoDB" id="6086999at2"/>
<dbReference type="EMBL" id="FTOA01000001">
    <property type="protein sequence ID" value="SIS36683.1"/>
    <property type="molecule type" value="Genomic_DNA"/>
</dbReference>
<proteinExistence type="predicted"/>
<dbReference type="STRING" id="80876.SAMN05421779_10191"/>
<keyword evidence="3" id="KW-1185">Reference proteome</keyword>
<accession>A0A1N7IHX1</accession>
<evidence type="ECO:0000313" key="3">
    <source>
        <dbReference type="Proteomes" id="UP000185678"/>
    </source>
</evidence>
<gene>
    <name evidence="2" type="ORF">SAMN05421779_10191</name>
</gene>
<evidence type="ECO:0000256" key="1">
    <source>
        <dbReference type="SAM" id="SignalP"/>
    </source>
</evidence>
<dbReference type="Pfam" id="PF19630">
    <property type="entry name" value="DUF6134"/>
    <property type="match status" value="1"/>
</dbReference>
<protein>
    <submittedName>
        <fullName evidence="2">Uncharacterized protein</fullName>
    </submittedName>
</protein>
<dbReference type="InterPro" id="IPR045767">
    <property type="entry name" value="DUF6134"/>
</dbReference>
<reference evidence="2 3" key="1">
    <citation type="submission" date="2017-01" db="EMBL/GenBank/DDBJ databases">
        <authorList>
            <person name="Mah S.A."/>
            <person name="Swanson W.J."/>
            <person name="Moy G.W."/>
            <person name="Vacquier V.D."/>
        </authorList>
    </citation>
    <scope>NUCLEOTIDE SEQUENCE [LARGE SCALE GENOMIC DNA]</scope>
    <source>
        <strain evidence="2 3">DSM 11589</strain>
    </source>
</reference>